<accession>A0A9W8YX53</accession>
<evidence type="ECO:0000313" key="2">
    <source>
        <dbReference type="EMBL" id="KAJ4393436.1"/>
    </source>
</evidence>
<dbReference type="AlphaFoldDB" id="A0A9W8YX53"/>
<keyword evidence="3" id="KW-1185">Reference proteome</keyword>
<dbReference type="EMBL" id="JAPEVB010000002">
    <property type="protein sequence ID" value="KAJ4393436.1"/>
    <property type="molecule type" value="Genomic_DNA"/>
</dbReference>
<proteinExistence type="predicted"/>
<dbReference type="InterPro" id="IPR052895">
    <property type="entry name" value="HetReg/Transcr_Mod"/>
</dbReference>
<comment type="caution">
    <text evidence="2">The sequence shown here is derived from an EMBL/GenBank/DDBJ whole genome shotgun (WGS) entry which is preliminary data.</text>
</comment>
<protein>
    <recommendedName>
        <fullName evidence="1">Heterokaryon incompatibility domain-containing protein</fullName>
    </recommendedName>
</protein>
<dbReference type="InterPro" id="IPR010730">
    <property type="entry name" value="HET"/>
</dbReference>
<dbReference type="Pfam" id="PF06985">
    <property type="entry name" value="HET"/>
    <property type="match status" value="1"/>
</dbReference>
<dbReference type="Proteomes" id="UP001140453">
    <property type="component" value="Unassembled WGS sequence"/>
</dbReference>
<sequence length="707" mass="79356">MSLVRHVAGALAKRRTHDFEYKPLHGTTHIRLVKLLPKTDDRVIHCSLVEVDLSTALSYEALSYTWAIDSDIKPPQTGATKRTIICNGAALDVFKNLHNALFQLQELGWTSQPIWIDAICINQRDDVEKSAQVNMMGAIFHAASRVIVWLGRSSLATELALRKARPFFSDEELLDDVSTAWKALSSRSASLVALEALSWVLSRGWFARVWTLQEAVLARDTVYLVGAQQVPFNDLLERCGNLAGASGASVYMDKMFVHLRARLAGFDFTRTACALLDSGVACTLEAALTETRNRRAGDGRDKLFGILSLCQCHGSEDAAGLAADYQKPIQDVYWECATALLRSKHTGVFLLSLVGQIRHGCTVDYAFTSKYIKLFKPDNGFVTELPSWVPDLSAPARPQPLRDISTLNFSAALSLEPNFSVFGHKGRILQIRAAVVDVITTTGDCRSTRFVQPIWRLLRVLFRLPGSPVAEYVPTGEPIVSAFWRTLAAGATHADNEQEIELTDKHFVEWFTIFAEESYVLSERKMRAGILEELDEDDLDMAAEPDDRRYRSIWDIATHDKDFKKLDRYKIRAIREFLASFDSSVYGFRDAIKQRHERLKAMSTVNSLTEQKLWTGEDLVFEDVFEKLYLDRRIFATAKGYMGTAPWTAMEGDVVMLVAGAYVPYIFRESTTIQGAWELVGETYCHGLMFGELAEHGGLEFDMIEVV</sequence>
<organism evidence="2 3">
    <name type="scientific">Gnomoniopsis smithogilvyi</name>
    <dbReference type="NCBI Taxonomy" id="1191159"/>
    <lineage>
        <taxon>Eukaryota</taxon>
        <taxon>Fungi</taxon>
        <taxon>Dikarya</taxon>
        <taxon>Ascomycota</taxon>
        <taxon>Pezizomycotina</taxon>
        <taxon>Sordariomycetes</taxon>
        <taxon>Sordariomycetidae</taxon>
        <taxon>Diaporthales</taxon>
        <taxon>Gnomoniaceae</taxon>
        <taxon>Gnomoniopsis</taxon>
    </lineage>
</organism>
<dbReference type="OrthoDB" id="3548654at2759"/>
<dbReference type="PANTHER" id="PTHR24148">
    <property type="entry name" value="ANKYRIN REPEAT DOMAIN-CONTAINING PROTEIN 39 HOMOLOG-RELATED"/>
    <property type="match status" value="1"/>
</dbReference>
<dbReference type="Pfam" id="PF26639">
    <property type="entry name" value="Het-6_barrel"/>
    <property type="match status" value="1"/>
</dbReference>
<evidence type="ECO:0000259" key="1">
    <source>
        <dbReference type="Pfam" id="PF06985"/>
    </source>
</evidence>
<evidence type="ECO:0000313" key="3">
    <source>
        <dbReference type="Proteomes" id="UP001140453"/>
    </source>
</evidence>
<dbReference type="PANTHER" id="PTHR24148:SF64">
    <property type="entry name" value="HETEROKARYON INCOMPATIBILITY DOMAIN-CONTAINING PROTEIN"/>
    <property type="match status" value="1"/>
</dbReference>
<name>A0A9W8YX53_9PEZI</name>
<feature type="domain" description="Heterokaryon incompatibility" evidence="1">
    <location>
        <begin position="59"/>
        <end position="214"/>
    </location>
</feature>
<gene>
    <name evidence="2" type="ORF">N0V93_002646</name>
</gene>
<reference evidence="2" key="1">
    <citation type="submission" date="2022-10" db="EMBL/GenBank/DDBJ databases">
        <title>Tapping the CABI collections for fungal endophytes: first genome assemblies for Collariella, Neodidymelliopsis, Ascochyta clinopodiicola, Didymella pomorum, Didymosphaeria variabile, Neocosmospora piperis and Neocucurbitaria cava.</title>
        <authorList>
            <person name="Hill R."/>
        </authorList>
    </citation>
    <scope>NUCLEOTIDE SEQUENCE</scope>
    <source>
        <strain evidence="2">IMI 355082</strain>
    </source>
</reference>